<dbReference type="RefSeq" id="XP_043040904.1">
    <property type="nucleotide sequence ID" value="XM_043179115.1"/>
</dbReference>
<dbReference type="AlphaFoldDB" id="A0A9P7VWE8"/>
<sequence>MAEAHDAPRSSEASFESQTLLRDFLASLYSKYSWLKEFSSELSTASTHQDDIFTRPPLSHSVRNLDEAAMKIEADINIARRALDYLERHAKNPFPGLEWPFLKHPRSKLSNSLELTSLLLATALGTDSNDTGRTESCPPGALQSLNILISNSGCTLTKLTLARAHLNDGLVDILRWLRTLCELEIMIKAWTVMDGDVLHAVVSSLAEVDDHGRYCVVPHLRSLSIEAWGFMSDTATFFDLDFVEMISSRVRMAESCLHCTRRTAGVVFDR</sequence>
<gene>
    <name evidence="1" type="ORF">BT62DRAFT_1075459</name>
</gene>
<evidence type="ECO:0000313" key="1">
    <source>
        <dbReference type="EMBL" id="KAG7447404.1"/>
    </source>
</evidence>
<evidence type="ECO:0000313" key="2">
    <source>
        <dbReference type="Proteomes" id="UP000812287"/>
    </source>
</evidence>
<protein>
    <submittedName>
        <fullName evidence="1">Uncharacterized protein</fullName>
    </submittedName>
</protein>
<dbReference type="OrthoDB" id="2838379at2759"/>
<proteinExistence type="predicted"/>
<dbReference type="EMBL" id="MU250532">
    <property type="protein sequence ID" value="KAG7447404.1"/>
    <property type="molecule type" value="Genomic_DNA"/>
</dbReference>
<dbReference type="GeneID" id="66101409"/>
<dbReference type="Proteomes" id="UP000812287">
    <property type="component" value="Unassembled WGS sequence"/>
</dbReference>
<accession>A0A9P7VWE8</accession>
<keyword evidence="2" id="KW-1185">Reference proteome</keyword>
<comment type="caution">
    <text evidence="1">The sequence shown here is derived from an EMBL/GenBank/DDBJ whole genome shotgun (WGS) entry which is preliminary data.</text>
</comment>
<reference evidence="1" key="1">
    <citation type="submission" date="2020-11" db="EMBL/GenBank/DDBJ databases">
        <title>Adaptations for nitrogen fixation in a non-lichenized fungal sporocarp promotes dispersal by wood-feeding termites.</title>
        <authorList>
            <consortium name="DOE Joint Genome Institute"/>
            <person name="Koch R.A."/>
            <person name="Yoon G."/>
            <person name="Arayal U."/>
            <person name="Lail K."/>
            <person name="Amirebrahimi M."/>
            <person name="Labutti K."/>
            <person name="Lipzen A."/>
            <person name="Riley R."/>
            <person name="Barry K."/>
            <person name="Henrissat B."/>
            <person name="Grigoriev I.V."/>
            <person name="Herr J.R."/>
            <person name="Aime M.C."/>
        </authorList>
    </citation>
    <scope>NUCLEOTIDE SEQUENCE</scope>
    <source>
        <strain evidence="1">MCA 3950</strain>
    </source>
</reference>
<organism evidence="1 2">
    <name type="scientific">Guyanagaster necrorhizus</name>
    <dbReference type="NCBI Taxonomy" id="856835"/>
    <lineage>
        <taxon>Eukaryota</taxon>
        <taxon>Fungi</taxon>
        <taxon>Dikarya</taxon>
        <taxon>Basidiomycota</taxon>
        <taxon>Agaricomycotina</taxon>
        <taxon>Agaricomycetes</taxon>
        <taxon>Agaricomycetidae</taxon>
        <taxon>Agaricales</taxon>
        <taxon>Marasmiineae</taxon>
        <taxon>Physalacriaceae</taxon>
        <taxon>Guyanagaster</taxon>
    </lineage>
</organism>
<name>A0A9P7VWE8_9AGAR</name>